<keyword evidence="2" id="KW-1185">Reference proteome</keyword>
<accession>A0ABR3L4G2</accession>
<protein>
    <submittedName>
        <fullName evidence="1">Uncharacterized protein</fullName>
    </submittedName>
</protein>
<evidence type="ECO:0000313" key="1">
    <source>
        <dbReference type="EMBL" id="KAL1246911.1"/>
    </source>
</evidence>
<proteinExistence type="predicted"/>
<evidence type="ECO:0000313" key="2">
    <source>
        <dbReference type="Proteomes" id="UP001558613"/>
    </source>
</evidence>
<reference evidence="1 2" key="1">
    <citation type="submission" date="2023-09" db="EMBL/GenBank/DDBJ databases">
        <authorList>
            <person name="Wang M."/>
        </authorList>
    </citation>
    <scope>NUCLEOTIDE SEQUENCE [LARGE SCALE GENOMIC DNA]</scope>
    <source>
        <strain evidence="1">GT-2023</strain>
        <tissue evidence="1">Liver</tissue>
    </source>
</reference>
<feature type="non-terminal residue" evidence="1">
    <location>
        <position position="20"/>
    </location>
</feature>
<comment type="caution">
    <text evidence="1">The sequence shown here is derived from an EMBL/GenBank/DDBJ whole genome shotgun (WGS) entry which is preliminary data.</text>
</comment>
<sequence length="20" mass="2298">MNEQIDLRIPPHSSITLAVY</sequence>
<dbReference type="EMBL" id="JAYMGO010000062">
    <property type="protein sequence ID" value="KAL1246911.1"/>
    <property type="molecule type" value="Genomic_DNA"/>
</dbReference>
<gene>
    <name evidence="1" type="ORF">QQF64_034716</name>
</gene>
<name>A0ABR3L4G2_9TELE</name>
<dbReference type="Proteomes" id="UP001558613">
    <property type="component" value="Unassembled WGS sequence"/>
</dbReference>
<organism evidence="1 2">
    <name type="scientific">Cirrhinus molitorella</name>
    <name type="common">mud carp</name>
    <dbReference type="NCBI Taxonomy" id="172907"/>
    <lineage>
        <taxon>Eukaryota</taxon>
        <taxon>Metazoa</taxon>
        <taxon>Chordata</taxon>
        <taxon>Craniata</taxon>
        <taxon>Vertebrata</taxon>
        <taxon>Euteleostomi</taxon>
        <taxon>Actinopterygii</taxon>
        <taxon>Neopterygii</taxon>
        <taxon>Teleostei</taxon>
        <taxon>Ostariophysi</taxon>
        <taxon>Cypriniformes</taxon>
        <taxon>Cyprinidae</taxon>
        <taxon>Labeoninae</taxon>
        <taxon>Labeonini</taxon>
        <taxon>Cirrhinus</taxon>
    </lineage>
</organism>